<dbReference type="Proteomes" id="UP001610444">
    <property type="component" value="Unassembled WGS sequence"/>
</dbReference>
<evidence type="ECO:0000313" key="2">
    <source>
        <dbReference type="Proteomes" id="UP001610444"/>
    </source>
</evidence>
<protein>
    <submittedName>
        <fullName evidence="1">Uncharacterized protein</fullName>
    </submittedName>
</protein>
<proteinExistence type="predicted"/>
<sequence>MKAGGLLSTLQIINRLLRETNATHPEIAADISSKITENEHWIKKVNEKVTKCSINPKDTSRSHKLRVTAKKALYPFHRDTLSTVIS</sequence>
<dbReference type="GeneID" id="98157158"/>
<dbReference type="RefSeq" id="XP_070893039.1">
    <property type="nucleotide sequence ID" value="XM_071041994.1"/>
</dbReference>
<reference evidence="1 2" key="1">
    <citation type="submission" date="2024-07" db="EMBL/GenBank/DDBJ databases">
        <title>Section-level genome sequencing and comparative genomics of Aspergillus sections Usti and Cavernicolus.</title>
        <authorList>
            <consortium name="Lawrence Berkeley National Laboratory"/>
            <person name="Nybo J.L."/>
            <person name="Vesth T.C."/>
            <person name="Theobald S."/>
            <person name="Frisvad J.C."/>
            <person name="Larsen T.O."/>
            <person name="Kjaerboelling I."/>
            <person name="Rothschild-Mancinelli K."/>
            <person name="Lyhne E.K."/>
            <person name="Kogle M.E."/>
            <person name="Barry K."/>
            <person name="Clum A."/>
            <person name="Na H."/>
            <person name="Ledsgaard L."/>
            <person name="Lin J."/>
            <person name="Lipzen A."/>
            <person name="Kuo A."/>
            <person name="Riley R."/>
            <person name="Mondo S."/>
            <person name="LaButti K."/>
            <person name="Haridas S."/>
            <person name="Pangalinan J."/>
            <person name="Salamov A.A."/>
            <person name="Simmons B.A."/>
            <person name="Magnuson J.K."/>
            <person name="Chen J."/>
            <person name="Drula E."/>
            <person name="Henrissat B."/>
            <person name="Wiebenga A."/>
            <person name="Lubbers R.J."/>
            <person name="Gomes A.C."/>
            <person name="Macurrencykelacurrency M.R."/>
            <person name="Stajich J."/>
            <person name="Grigoriev I.V."/>
            <person name="Mortensen U.H."/>
            <person name="De vries R.P."/>
            <person name="Baker S.E."/>
            <person name="Andersen M.R."/>
        </authorList>
    </citation>
    <scope>NUCLEOTIDE SEQUENCE [LARGE SCALE GENOMIC DNA]</scope>
    <source>
        <strain evidence="1 2">CBS 756.74</strain>
    </source>
</reference>
<evidence type="ECO:0000313" key="1">
    <source>
        <dbReference type="EMBL" id="KAL2838478.1"/>
    </source>
</evidence>
<dbReference type="EMBL" id="JBFXLR010000084">
    <property type="protein sequence ID" value="KAL2838478.1"/>
    <property type="molecule type" value="Genomic_DNA"/>
</dbReference>
<accession>A0ABR4JEK6</accession>
<keyword evidence="2" id="KW-1185">Reference proteome</keyword>
<name>A0ABR4JEK6_9EURO</name>
<organism evidence="1 2">
    <name type="scientific">Aspergillus pseudodeflectus</name>
    <dbReference type="NCBI Taxonomy" id="176178"/>
    <lineage>
        <taxon>Eukaryota</taxon>
        <taxon>Fungi</taxon>
        <taxon>Dikarya</taxon>
        <taxon>Ascomycota</taxon>
        <taxon>Pezizomycotina</taxon>
        <taxon>Eurotiomycetes</taxon>
        <taxon>Eurotiomycetidae</taxon>
        <taxon>Eurotiales</taxon>
        <taxon>Aspergillaceae</taxon>
        <taxon>Aspergillus</taxon>
        <taxon>Aspergillus subgen. Nidulantes</taxon>
    </lineage>
</organism>
<gene>
    <name evidence="1" type="ORF">BJX68DRAFT_248830</name>
</gene>
<comment type="caution">
    <text evidence="1">The sequence shown here is derived from an EMBL/GenBank/DDBJ whole genome shotgun (WGS) entry which is preliminary data.</text>
</comment>